<evidence type="ECO:0000256" key="3">
    <source>
        <dbReference type="PIRSR" id="PIRSR601765-1"/>
    </source>
</evidence>
<dbReference type="GO" id="GO:0008270">
    <property type="term" value="F:zinc ion binding"/>
    <property type="evidence" value="ECO:0007669"/>
    <property type="project" value="InterPro"/>
</dbReference>
<keyword evidence="3" id="KW-0479">Metal-binding</keyword>
<comment type="cofactor">
    <cofactor evidence="3">
        <name>Zn(2+)</name>
        <dbReference type="ChEBI" id="CHEBI:29105"/>
    </cofactor>
    <text evidence="3">Binds 1 zinc ion per subunit.</text>
</comment>
<dbReference type="Proteomes" id="UP000254978">
    <property type="component" value="Unassembled WGS sequence"/>
</dbReference>
<dbReference type="InterPro" id="IPR036874">
    <property type="entry name" value="Carbonic_anhydrase_sf"/>
</dbReference>
<sequence length="195" mass="20788">MTTPALAWEHLRAADQSSDLCPSDRPVAVVFRCADARLSNEDVFCRPSGSLIDISTWSHTVDSGVLAGIEYAVDKLEIPLIVVLGHDNCPAMHTALRAWETAELPNGAMRTAVEHALLSVVRRGVPADSVEAVAAAHIVETGLALMQRSPAIARRIDNRTCGIVCATFTAANRQLHVNATIGSVADDTDALVELV</sequence>
<reference evidence="4 5" key="1">
    <citation type="submission" date="2018-06" db="EMBL/GenBank/DDBJ databases">
        <authorList>
            <consortium name="Pathogen Informatics"/>
            <person name="Doyle S."/>
        </authorList>
    </citation>
    <scope>NUCLEOTIDE SEQUENCE [LARGE SCALE GENOMIC DNA]</scope>
    <source>
        <strain evidence="4 5">NCTC10821</strain>
    </source>
</reference>
<gene>
    <name evidence="4" type="primary">cynT_1</name>
    <name evidence="4" type="ORF">NCTC10821_01126</name>
</gene>
<dbReference type="EMBL" id="UGQT01000001">
    <property type="protein sequence ID" value="STZ57623.1"/>
    <property type="molecule type" value="Genomic_DNA"/>
</dbReference>
<dbReference type="Gene3D" id="3.40.1050.10">
    <property type="entry name" value="Carbonic anhydrase"/>
    <property type="match status" value="1"/>
</dbReference>
<evidence type="ECO:0000313" key="4">
    <source>
        <dbReference type="EMBL" id="STZ57623.1"/>
    </source>
</evidence>
<keyword evidence="5" id="KW-1185">Reference proteome</keyword>
<evidence type="ECO:0000313" key="5">
    <source>
        <dbReference type="Proteomes" id="UP000254978"/>
    </source>
</evidence>
<accession>A0A378TCR1</accession>
<feature type="binding site" evidence="3">
    <location>
        <position position="35"/>
    </location>
    <ligand>
        <name>Zn(2+)</name>
        <dbReference type="ChEBI" id="CHEBI:29105"/>
    </ligand>
</feature>
<dbReference type="OrthoDB" id="4709146at2"/>
<dbReference type="SMART" id="SM00947">
    <property type="entry name" value="Pro_CA"/>
    <property type="match status" value="1"/>
</dbReference>
<proteinExistence type="inferred from homology"/>
<comment type="function">
    <text evidence="2">Catalyzes the reversible hydration of carbon dioxide to form bicarbonate.</text>
</comment>
<name>A0A378TCR1_9MYCO</name>
<keyword evidence="4" id="KW-0456">Lyase</keyword>
<feature type="binding site" evidence="3">
    <location>
        <position position="86"/>
    </location>
    <ligand>
        <name>Zn(2+)</name>
        <dbReference type="ChEBI" id="CHEBI:29105"/>
    </ligand>
</feature>
<dbReference type="Pfam" id="PF00484">
    <property type="entry name" value="Pro_CA"/>
    <property type="match status" value="1"/>
</dbReference>
<dbReference type="GO" id="GO:0004089">
    <property type="term" value="F:carbonate dehydratase activity"/>
    <property type="evidence" value="ECO:0007669"/>
    <property type="project" value="UniProtKB-EC"/>
</dbReference>
<organism evidence="4 5">
    <name type="scientific">Mycolicibacterium tokaiense</name>
    <dbReference type="NCBI Taxonomy" id="39695"/>
    <lineage>
        <taxon>Bacteria</taxon>
        <taxon>Bacillati</taxon>
        <taxon>Actinomycetota</taxon>
        <taxon>Actinomycetes</taxon>
        <taxon>Mycobacteriales</taxon>
        <taxon>Mycobacteriaceae</taxon>
        <taxon>Mycolicibacterium</taxon>
    </lineage>
</organism>
<dbReference type="EC" id="4.2.1.1" evidence="4"/>
<dbReference type="RefSeq" id="WP_115277787.1">
    <property type="nucleotide sequence ID" value="NZ_AP022600.1"/>
</dbReference>
<protein>
    <submittedName>
        <fullName evidence="4">Carbonic anhydrase</fullName>
        <ecNumber evidence="4">4.2.1.1</ecNumber>
    </submittedName>
</protein>
<evidence type="ECO:0000256" key="2">
    <source>
        <dbReference type="ARBA" id="ARBA00024993"/>
    </source>
</evidence>
<dbReference type="InterPro" id="IPR001765">
    <property type="entry name" value="Carbonic_anhydrase"/>
</dbReference>
<dbReference type="SUPFAM" id="SSF53056">
    <property type="entry name" value="beta-carbonic anhydrase, cab"/>
    <property type="match status" value="1"/>
</dbReference>
<evidence type="ECO:0000256" key="1">
    <source>
        <dbReference type="ARBA" id="ARBA00006217"/>
    </source>
</evidence>
<comment type="similarity">
    <text evidence="1">Belongs to the beta-class carbonic anhydrase family.</text>
</comment>
<feature type="binding site" evidence="3">
    <location>
        <position position="89"/>
    </location>
    <ligand>
        <name>Zn(2+)</name>
        <dbReference type="ChEBI" id="CHEBI:29105"/>
    </ligand>
</feature>
<feature type="binding site" evidence="3">
    <location>
        <position position="33"/>
    </location>
    <ligand>
        <name>Zn(2+)</name>
        <dbReference type="ChEBI" id="CHEBI:29105"/>
    </ligand>
</feature>
<keyword evidence="3" id="KW-0862">Zinc</keyword>
<dbReference type="AlphaFoldDB" id="A0A378TCR1"/>